<evidence type="ECO:0000256" key="1">
    <source>
        <dbReference type="SAM" id="SignalP"/>
    </source>
</evidence>
<gene>
    <name evidence="3" type="primary">LOC101853908</name>
</gene>
<dbReference type="GeneID" id="101853908"/>
<protein>
    <submittedName>
        <fullName evidence="3">Uncharacterized protein LOC101853908 isoform X1</fullName>
    </submittedName>
</protein>
<evidence type="ECO:0000313" key="3">
    <source>
        <dbReference type="RefSeq" id="XP_005091392.1"/>
    </source>
</evidence>
<reference evidence="3" key="1">
    <citation type="submission" date="2025-08" db="UniProtKB">
        <authorList>
            <consortium name="RefSeq"/>
        </authorList>
    </citation>
    <scope>IDENTIFICATION</scope>
</reference>
<name>A0ABM0JDT7_APLCA</name>
<dbReference type="RefSeq" id="XP_005091392.1">
    <property type="nucleotide sequence ID" value="XM_005091335.3"/>
</dbReference>
<sequence>MTKQRRSTSCTPYLLLFVLLTTVALAHSQAAFERDCRMCWGDLGSIIRALSQESSLSKPTYSAVRNRLSLFRRSENTGSRDKCSICWLSLLQLREKARELEDDSRSYGLNVNRLESFQKEKKAMMNNGWS</sequence>
<evidence type="ECO:0000313" key="2">
    <source>
        <dbReference type="Proteomes" id="UP000694888"/>
    </source>
</evidence>
<dbReference type="Proteomes" id="UP000694888">
    <property type="component" value="Unplaced"/>
</dbReference>
<proteinExistence type="predicted"/>
<feature type="signal peptide" evidence="1">
    <location>
        <begin position="1"/>
        <end position="26"/>
    </location>
</feature>
<keyword evidence="1" id="KW-0732">Signal</keyword>
<organism evidence="2 3">
    <name type="scientific">Aplysia californica</name>
    <name type="common">California sea hare</name>
    <dbReference type="NCBI Taxonomy" id="6500"/>
    <lineage>
        <taxon>Eukaryota</taxon>
        <taxon>Metazoa</taxon>
        <taxon>Spiralia</taxon>
        <taxon>Lophotrochozoa</taxon>
        <taxon>Mollusca</taxon>
        <taxon>Gastropoda</taxon>
        <taxon>Heterobranchia</taxon>
        <taxon>Euthyneura</taxon>
        <taxon>Tectipleura</taxon>
        <taxon>Aplysiida</taxon>
        <taxon>Aplysioidea</taxon>
        <taxon>Aplysiidae</taxon>
        <taxon>Aplysia</taxon>
    </lineage>
</organism>
<feature type="chain" id="PRO_5045905776" evidence="1">
    <location>
        <begin position="27"/>
        <end position="130"/>
    </location>
</feature>
<keyword evidence="2" id="KW-1185">Reference proteome</keyword>
<accession>A0ABM0JDT7</accession>